<comment type="caution">
    <text evidence="1">The sequence shown here is derived from an EMBL/GenBank/DDBJ whole genome shotgun (WGS) entry which is preliminary data.</text>
</comment>
<protein>
    <submittedName>
        <fullName evidence="1">Uncharacterized protein</fullName>
    </submittedName>
</protein>
<accession>A0ACB9PAN1</accession>
<evidence type="ECO:0000313" key="1">
    <source>
        <dbReference type="EMBL" id="KAI4344015.1"/>
    </source>
</evidence>
<evidence type="ECO:0000313" key="2">
    <source>
        <dbReference type="Proteomes" id="UP000828941"/>
    </source>
</evidence>
<reference evidence="1 2" key="1">
    <citation type="journal article" date="2022" name="DNA Res.">
        <title>Chromosomal-level genome assembly of the orchid tree Bauhinia variegata (Leguminosae; Cercidoideae) supports the allotetraploid origin hypothesis of Bauhinia.</title>
        <authorList>
            <person name="Zhong Y."/>
            <person name="Chen Y."/>
            <person name="Zheng D."/>
            <person name="Pang J."/>
            <person name="Liu Y."/>
            <person name="Luo S."/>
            <person name="Meng S."/>
            <person name="Qian L."/>
            <person name="Wei D."/>
            <person name="Dai S."/>
            <person name="Zhou R."/>
        </authorList>
    </citation>
    <scope>NUCLEOTIDE SEQUENCE [LARGE SCALE GENOMIC DNA]</scope>
    <source>
        <strain evidence="1">BV-YZ2020</strain>
    </source>
</reference>
<organism evidence="1 2">
    <name type="scientific">Bauhinia variegata</name>
    <name type="common">Purple orchid tree</name>
    <name type="synonym">Phanera variegata</name>
    <dbReference type="NCBI Taxonomy" id="167791"/>
    <lineage>
        <taxon>Eukaryota</taxon>
        <taxon>Viridiplantae</taxon>
        <taxon>Streptophyta</taxon>
        <taxon>Embryophyta</taxon>
        <taxon>Tracheophyta</taxon>
        <taxon>Spermatophyta</taxon>
        <taxon>Magnoliopsida</taxon>
        <taxon>eudicotyledons</taxon>
        <taxon>Gunneridae</taxon>
        <taxon>Pentapetalae</taxon>
        <taxon>rosids</taxon>
        <taxon>fabids</taxon>
        <taxon>Fabales</taxon>
        <taxon>Fabaceae</taxon>
        <taxon>Cercidoideae</taxon>
        <taxon>Cercideae</taxon>
        <taxon>Bauhiniinae</taxon>
        <taxon>Bauhinia</taxon>
    </lineage>
</organism>
<dbReference type="Proteomes" id="UP000828941">
    <property type="component" value="Chromosome 5"/>
</dbReference>
<dbReference type="EMBL" id="CM039430">
    <property type="protein sequence ID" value="KAI4344015.1"/>
    <property type="molecule type" value="Genomic_DNA"/>
</dbReference>
<sequence>MASLTPPLSWQYHHHQKRPILHKITSISNNNNHFRCYPKLKSSLSLPTQTHQKERSPRTNNATHHPGSYLEQGHNLFESGNLNEAINFLQADFDNAISSSEQRKEAIVVLLQACGHHNDIELGRKLHHMVSASAQFSNHLVLITRIITTYSMRGSPSDSRSVFDGLQRKNLLHWNALPSGYATNELFDDVIALFTELISVTELTPDNFYVALCDQGL</sequence>
<gene>
    <name evidence="1" type="ORF">L6164_011292</name>
</gene>
<keyword evidence="2" id="KW-1185">Reference proteome</keyword>
<name>A0ACB9PAN1_BAUVA</name>
<proteinExistence type="predicted"/>